<dbReference type="Pfam" id="PF00864">
    <property type="entry name" value="P2X_receptor"/>
    <property type="match status" value="2"/>
</dbReference>
<proteinExistence type="inferred from homology"/>
<evidence type="ECO:0000256" key="9">
    <source>
        <dbReference type="ARBA" id="ARBA00023303"/>
    </source>
</evidence>
<evidence type="ECO:0000256" key="1">
    <source>
        <dbReference type="ARBA" id="ARBA00004308"/>
    </source>
</evidence>
<evidence type="ECO:0000313" key="13">
    <source>
        <dbReference type="Proteomes" id="UP000054350"/>
    </source>
</evidence>
<keyword evidence="6" id="KW-0406">Ion transport</keyword>
<dbReference type="VEuPathDB" id="FungiDB:AMAG_07407"/>
<dbReference type="EMBL" id="GG745339">
    <property type="protein sequence ID" value="KNE62162.1"/>
    <property type="molecule type" value="Genomic_DNA"/>
</dbReference>
<dbReference type="AlphaFoldDB" id="A0A0L0SI73"/>
<feature type="region of interest" description="Disordered" evidence="10">
    <location>
        <begin position="466"/>
        <end position="501"/>
    </location>
</feature>
<sequence length="501" mass="53662">MKRRGCELDEIFAYNTFKTVKVRDRRLGLLHYTLILGIMGYIVATIIVKQLYLSTEEVTGGSVRTTILPPPNLTTPDYCRTNADKAPCVFLTAGQVMPQQEEAAMFITTRLTATNASALPESCVVPPGTPPGLTLDPACLPQFPKAGAALYYAAAVEDYTIMVEHTVRGYKTDISSRNGDLKGIMMDSTGTPIRAYAPSNISRDEQQAIARDVKGAPVVVRPANIAGDIFTVRDVLNAAGITSLDALSVSPSAYPGETLRHSGVVVIVMIEYANELLHPRVIRYNYHISTMTGAEAKQVSLIQVPGNGTAPILQQWSRHGIRIKFVQTGKVGEFELIAVLTSLVASLALFRLAVMLVEIIMLYFLPQRDTYRSYKYDITEDFSILRSTHEHTHPRHHHSVLSPPMRTASAPPLSAPSALAARSVLIPKPASVATGSISVSETSPPSSVFGAESCVGSAVGMVNGSAVGSRSRPSTLVNAATPAGSPLAKGVAVGDRVQPGP</sequence>
<dbReference type="eggNOG" id="ENOG502RIU5">
    <property type="taxonomic scope" value="Eukaryota"/>
</dbReference>
<evidence type="ECO:0000256" key="7">
    <source>
        <dbReference type="ARBA" id="ARBA00023136"/>
    </source>
</evidence>
<evidence type="ECO:0000256" key="4">
    <source>
        <dbReference type="ARBA" id="ARBA00022692"/>
    </source>
</evidence>
<dbReference type="Gene3D" id="1.10.287.940">
    <property type="entry name" value="atp-gated p2x4 ion channel"/>
    <property type="match status" value="1"/>
</dbReference>
<organism evidence="12 13">
    <name type="scientific">Allomyces macrogynus (strain ATCC 38327)</name>
    <name type="common">Allomyces javanicus var. macrogynus</name>
    <dbReference type="NCBI Taxonomy" id="578462"/>
    <lineage>
        <taxon>Eukaryota</taxon>
        <taxon>Fungi</taxon>
        <taxon>Fungi incertae sedis</taxon>
        <taxon>Blastocladiomycota</taxon>
        <taxon>Blastocladiomycetes</taxon>
        <taxon>Blastocladiales</taxon>
        <taxon>Blastocladiaceae</taxon>
        <taxon>Allomyces</taxon>
    </lineage>
</organism>
<evidence type="ECO:0000256" key="6">
    <source>
        <dbReference type="ARBA" id="ARBA00023065"/>
    </source>
</evidence>
<keyword evidence="5 11" id="KW-1133">Transmembrane helix</keyword>
<name>A0A0L0SI73_ALLM3</name>
<keyword evidence="9" id="KW-0407">Ion channel</keyword>
<keyword evidence="3" id="KW-0813">Transport</keyword>
<feature type="transmembrane region" description="Helical" evidence="11">
    <location>
        <begin position="29"/>
        <end position="48"/>
    </location>
</feature>
<dbReference type="STRING" id="578462.A0A0L0SI73"/>
<dbReference type="InterPro" id="IPR059116">
    <property type="entry name" value="P2X_receptor"/>
</dbReference>
<evidence type="ECO:0000256" key="8">
    <source>
        <dbReference type="ARBA" id="ARBA00023286"/>
    </source>
</evidence>
<dbReference type="GO" id="GO:0015267">
    <property type="term" value="F:channel activity"/>
    <property type="evidence" value="ECO:0007669"/>
    <property type="project" value="UniProtKB-ARBA"/>
</dbReference>
<feature type="compositionally biased region" description="Polar residues" evidence="10">
    <location>
        <begin position="466"/>
        <end position="478"/>
    </location>
</feature>
<dbReference type="PANTHER" id="PTHR10125">
    <property type="entry name" value="P2X PURINOCEPTOR"/>
    <property type="match status" value="1"/>
</dbReference>
<dbReference type="Proteomes" id="UP000054350">
    <property type="component" value="Unassembled WGS sequence"/>
</dbReference>
<gene>
    <name evidence="12" type="ORF">AMAG_07407</name>
</gene>
<reference evidence="13" key="2">
    <citation type="submission" date="2009-11" db="EMBL/GenBank/DDBJ databases">
        <title>The Genome Sequence of Allomyces macrogynus strain ATCC 38327.</title>
        <authorList>
            <consortium name="The Broad Institute Genome Sequencing Platform"/>
            <person name="Russ C."/>
            <person name="Cuomo C."/>
            <person name="Shea T."/>
            <person name="Young S.K."/>
            <person name="Zeng Q."/>
            <person name="Koehrsen M."/>
            <person name="Haas B."/>
            <person name="Borodovsky M."/>
            <person name="Guigo R."/>
            <person name="Alvarado L."/>
            <person name="Berlin A."/>
            <person name="Borenstein D."/>
            <person name="Chen Z."/>
            <person name="Engels R."/>
            <person name="Freedman E."/>
            <person name="Gellesch M."/>
            <person name="Goldberg J."/>
            <person name="Griggs A."/>
            <person name="Gujja S."/>
            <person name="Heiman D."/>
            <person name="Hepburn T."/>
            <person name="Howarth C."/>
            <person name="Jen D."/>
            <person name="Larson L."/>
            <person name="Lewis B."/>
            <person name="Mehta T."/>
            <person name="Park D."/>
            <person name="Pearson M."/>
            <person name="Roberts A."/>
            <person name="Saif S."/>
            <person name="Shenoy N."/>
            <person name="Sisk P."/>
            <person name="Stolte C."/>
            <person name="Sykes S."/>
            <person name="Walk T."/>
            <person name="White J."/>
            <person name="Yandava C."/>
            <person name="Burger G."/>
            <person name="Gray M.W."/>
            <person name="Holland P.W.H."/>
            <person name="King N."/>
            <person name="Lang F.B.F."/>
            <person name="Roger A.J."/>
            <person name="Ruiz-Trillo I."/>
            <person name="Lander E."/>
            <person name="Nusbaum C."/>
        </authorList>
    </citation>
    <scope>NUCLEOTIDE SEQUENCE [LARGE SCALE GENOMIC DNA]</scope>
    <source>
        <strain evidence="13">ATCC 38327</strain>
    </source>
</reference>
<evidence type="ECO:0000256" key="10">
    <source>
        <dbReference type="SAM" id="MobiDB-lite"/>
    </source>
</evidence>
<dbReference type="GO" id="GO:0016020">
    <property type="term" value="C:membrane"/>
    <property type="evidence" value="ECO:0007669"/>
    <property type="project" value="TreeGrafter"/>
</dbReference>
<evidence type="ECO:0000313" key="12">
    <source>
        <dbReference type="EMBL" id="KNE62162.1"/>
    </source>
</evidence>
<feature type="transmembrane region" description="Helical" evidence="11">
    <location>
        <begin position="336"/>
        <end position="365"/>
    </location>
</feature>
<dbReference type="GO" id="GO:0070588">
    <property type="term" value="P:calcium ion transmembrane transport"/>
    <property type="evidence" value="ECO:0007669"/>
    <property type="project" value="TreeGrafter"/>
</dbReference>
<dbReference type="PANTHER" id="PTHR10125:SF31">
    <property type="entry name" value="P2X RECEPTOR E"/>
    <property type="match status" value="1"/>
</dbReference>
<dbReference type="OrthoDB" id="494673at2759"/>
<keyword evidence="8" id="KW-1071">Ligand-gated ion channel</keyword>
<comment type="subcellular location">
    <subcellularLocation>
        <location evidence="1">Endomembrane system</location>
    </subcellularLocation>
</comment>
<evidence type="ECO:0000256" key="2">
    <source>
        <dbReference type="ARBA" id="ARBA00009848"/>
    </source>
</evidence>
<dbReference type="GO" id="GO:0012505">
    <property type="term" value="C:endomembrane system"/>
    <property type="evidence" value="ECO:0007669"/>
    <property type="project" value="UniProtKB-SubCell"/>
</dbReference>
<comment type="similarity">
    <text evidence="2">Belongs to the P2X receptor family.</text>
</comment>
<dbReference type="GO" id="GO:0007165">
    <property type="term" value="P:signal transduction"/>
    <property type="evidence" value="ECO:0007669"/>
    <property type="project" value="UniProtKB-ARBA"/>
</dbReference>
<reference evidence="12 13" key="1">
    <citation type="submission" date="2009-11" db="EMBL/GenBank/DDBJ databases">
        <title>Annotation of Allomyces macrogynus ATCC 38327.</title>
        <authorList>
            <consortium name="The Broad Institute Genome Sequencing Platform"/>
            <person name="Russ C."/>
            <person name="Cuomo C."/>
            <person name="Burger G."/>
            <person name="Gray M.W."/>
            <person name="Holland P.W.H."/>
            <person name="King N."/>
            <person name="Lang F.B.F."/>
            <person name="Roger A.J."/>
            <person name="Ruiz-Trillo I."/>
            <person name="Young S.K."/>
            <person name="Zeng Q."/>
            <person name="Gargeya S."/>
            <person name="Fitzgerald M."/>
            <person name="Haas B."/>
            <person name="Abouelleil A."/>
            <person name="Alvarado L."/>
            <person name="Arachchi H.M."/>
            <person name="Berlin A."/>
            <person name="Chapman S.B."/>
            <person name="Gearin G."/>
            <person name="Goldberg J."/>
            <person name="Griggs A."/>
            <person name="Gujja S."/>
            <person name="Hansen M."/>
            <person name="Heiman D."/>
            <person name="Howarth C."/>
            <person name="Larimer J."/>
            <person name="Lui A."/>
            <person name="MacDonald P.J.P."/>
            <person name="McCowen C."/>
            <person name="Montmayeur A."/>
            <person name="Murphy C."/>
            <person name="Neiman D."/>
            <person name="Pearson M."/>
            <person name="Priest M."/>
            <person name="Roberts A."/>
            <person name="Saif S."/>
            <person name="Shea T."/>
            <person name="Sisk P."/>
            <person name="Stolte C."/>
            <person name="Sykes S."/>
            <person name="Wortman J."/>
            <person name="Nusbaum C."/>
            <person name="Birren B."/>
        </authorList>
    </citation>
    <scope>NUCLEOTIDE SEQUENCE [LARGE SCALE GENOMIC DNA]</scope>
    <source>
        <strain evidence="12 13">ATCC 38327</strain>
    </source>
</reference>
<accession>A0A0L0SI73</accession>
<protein>
    <submittedName>
        <fullName evidence="12">Uncharacterized protein</fullName>
    </submittedName>
</protein>
<evidence type="ECO:0000256" key="3">
    <source>
        <dbReference type="ARBA" id="ARBA00022448"/>
    </source>
</evidence>
<keyword evidence="7 11" id="KW-0472">Membrane</keyword>
<evidence type="ECO:0000256" key="11">
    <source>
        <dbReference type="SAM" id="Phobius"/>
    </source>
</evidence>
<evidence type="ECO:0000256" key="5">
    <source>
        <dbReference type="ARBA" id="ARBA00022989"/>
    </source>
</evidence>
<keyword evidence="4 11" id="KW-0812">Transmembrane</keyword>
<dbReference type="OMA" id="THEHTHP"/>
<keyword evidence="13" id="KW-1185">Reference proteome</keyword>